<dbReference type="EMBL" id="VSSQ01105300">
    <property type="protein sequence ID" value="MPN45414.1"/>
    <property type="molecule type" value="Genomic_DNA"/>
</dbReference>
<accession>A0A645IAR0</accession>
<evidence type="ECO:0000259" key="1">
    <source>
        <dbReference type="Pfam" id="PF01464"/>
    </source>
</evidence>
<feature type="domain" description="Transglycosylase SLT" evidence="1">
    <location>
        <begin position="1"/>
        <end position="77"/>
    </location>
</feature>
<name>A0A645IAR0_9ZZZZ</name>
<dbReference type="InterPro" id="IPR008258">
    <property type="entry name" value="Transglycosylase_SLT_dom_1"/>
</dbReference>
<sequence length="130" mass="15149">MQLMPRTAATFGLSLDNILNPQKNIEAGVQYIKSLNLLFRKIENQDERKKFILASYNSGPAHVLDAMALAEKYGKNPHIWFEHVEYFLSKKSDPEYYNDEVVKYGRFGSGETIRYVRNTLDTYQKYKGKM</sequence>
<comment type="caution">
    <text evidence="2">The sequence shown here is derived from an EMBL/GenBank/DDBJ whole genome shotgun (WGS) entry which is preliminary data.</text>
</comment>
<protein>
    <submittedName>
        <fullName evidence="2">Membrane-bound lytic murein transglycosylase F</fullName>
        <ecNumber evidence="2">4.2.2.-</ecNumber>
    </submittedName>
</protein>
<dbReference type="EC" id="4.2.2.-" evidence="2"/>
<dbReference type="Gene3D" id="1.10.530.10">
    <property type="match status" value="1"/>
</dbReference>
<dbReference type="Pfam" id="PF01464">
    <property type="entry name" value="SLT"/>
    <property type="match status" value="1"/>
</dbReference>
<proteinExistence type="predicted"/>
<organism evidence="2">
    <name type="scientific">bioreactor metagenome</name>
    <dbReference type="NCBI Taxonomy" id="1076179"/>
    <lineage>
        <taxon>unclassified sequences</taxon>
        <taxon>metagenomes</taxon>
        <taxon>ecological metagenomes</taxon>
    </lineage>
</organism>
<dbReference type="SUPFAM" id="SSF53955">
    <property type="entry name" value="Lysozyme-like"/>
    <property type="match status" value="1"/>
</dbReference>
<gene>
    <name evidence="2" type="primary">mltF_45</name>
    <name evidence="2" type="ORF">SDC9_192981</name>
</gene>
<dbReference type="InterPro" id="IPR023346">
    <property type="entry name" value="Lysozyme-like_dom_sf"/>
</dbReference>
<keyword evidence="2" id="KW-0456">Lyase</keyword>
<evidence type="ECO:0000313" key="2">
    <source>
        <dbReference type="EMBL" id="MPN45414.1"/>
    </source>
</evidence>
<dbReference type="GO" id="GO:0016829">
    <property type="term" value="F:lyase activity"/>
    <property type="evidence" value="ECO:0007669"/>
    <property type="project" value="UniProtKB-KW"/>
</dbReference>
<reference evidence="2" key="1">
    <citation type="submission" date="2019-08" db="EMBL/GenBank/DDBJ databases">
        <authorList>
            <person name="Kucharzyk K."/>
            <person name="Murdoch R.W."/>
            <person name="Higgins S."/>
            <person name="Loffler F."/>
        </authorList>
    </citation>
    <scope>NUCLEOTIDE SEQUENCE</scope>
</reference>
<dbReference type="AlphaFoldDB" id="A0A645IAR0"/>